<organism evidence="1 2">
    <name type="scientific">Dinoponera quadriceps</name>
    <name type="common">South American ant</name>
    <dbReference type="NCBI Taxonomy" id="609295"/>
    <lineage>
        <taxon>Eukaryota</taxon>
        <taxon>Metazoa</taxon>
        <taxon>Ecdysozoa</taxon>
        <taxon>Arthropoda</taxon>
        <taxon>Hexapoda</taxon>
        <taxon>Insecta</taxon>
        <taxon>Pterygota</taxon>
        <taxon>Neoptera</taxon>
        <taxon>Endopterygota</taxon>
        <taxon>Hymenoptera</taxon>
        <taxon>Apocrita</taxon>
        <taxon>Aculeata</taxon>
        <taxon>Formicoidea</taxon>
        <taxon>Formicidae</taxon>
        <taxon>Ponerinae</taxon>
        <taxon>Ponerini</taxon>
        <taxon>Dinoponera</taxon>
    </lineage>
</organism>
<gene>
    <name evidence="2" type="primary">LOC106744669</name>
</gene>
<protein>
    <submittedName>
        <fullName evidence="2">Uncharacterized protein LOC106744669 isoform X1</fullName>
    </submittedName>
</protein>
<reference evidence="2" key="1">
    <citation type="submission" date="2025-08" db="UniProtKB">
        <authorList>
            <consortium name="RefSeq"/>
        </authorList>
    </citation>
    <scope>IDENTIFICATION</scope>
</reference>
<dbReference type="OrthoDB" id="103349at2759"/>
<evidence type="ECO:0000313" key="2">
    <source>
        <dbReference type="RefSeq" id="XP_014475089.1"/>
    </source>
</evidence>
<name>A0A6P3XB31_DINQU</name>
<accession>A0A6P3XB31</accession>
<dbReference type="InterPro" id="IPR017850">
    <property type="entry name" value="Alkaline_phosphatase_core_sf"/>
</dbReference>
<dbReference type="SUPFAM" id="SSF53649">
    <property type="entry name" value="Alkaline phosphatase-like"/>
    <property type="match status" value="1"/>
</dbReference>
<proteinExistence type="predicted"/>
<dbReference type="Gene3D" id="3.30.1120.10">
    <property type="match status" value="1"/>
</dbReference>
<dbReference type="Proteomes" id="UP000515204">
    <property type="component" value="Unplaced"/>
</dbReference>
<dbReference type="GeneID" id="106744669"/>
<dbReference type="RefSeq" id="XP_014475089.1">
    <property type="nucleotide sequence ID" value="XM_014619603.1"/>
</dbReference>
<dbReference type="KEGG" id="dqu:106744669"/>
<dbReference type="AlphaFoldDB" id="A0A6P3XB31"/>
<evidence type="ECO:0000313" key="1">
    <source>
        <dbReference type="Proteomes" id="UP000515204"/>
    </source>
</evidence>
<sequence>MYEDNARGLHIVMYFFLFSVFDTDKSEYSTHYGYTGNDPSYPKYNATNMLASPVASAIASVSSSVLNADKIEQLREESTVVCRTSDFSNCTNRTCLFDVREDPCETTDLSSMYLEVVERLNAFIDGHKSVINRSS</sequence>
<keyword evidence="1" id="KW-1185">Reference proteome</keyword>